<dbReference type="PROSITE" id="PS50994">
    <property type="entry name" value="INTEGRASE"/>
    <property type="match status" value="1"/>
</dbReference>
<evidence type="ECO:0000313" key="3">
    <source>
        <dbReference type="Proteomes" id="UP001652626"/>
    </source>
</evidence>
<dbReference type="Pfam" id="PF00665">
    <property type="entry name" value="rve"/>
    <property type="match status" value="1"/>
</dbReference>
<gene>
    <name evidence="4" type="primary">LOC135194612</name>
</gene>
<dbReference type="Proteomes" id="UP001652626">
    <property type="component" value="Chromosome W"/>
</dbReference>
<name>A0ABM4AYB4_VANTA</name>
<feature type="compositionally biased region" description="Basic residues" evidence="1">
    <location>
        <begin position="316"/>
        <end position="327"/>
    </location>
</feature>
<dbReference type="Gene3D" id="3.30.420.10">
    <property type="entry name" value="Ribonuclease H-like superfamily/Ribonuclease H"/>
    <property type="match status" value="1"/>
</dbReference>
<organism evidence="3 4">
    <name type="scientific">Vanessa tameamea</name>
    <name type="common">Kamehameha butterfly</name>
    <dbReference type="NCBI Taxonomy" id="334116"/>
    <lineage>
        <taxon>Eukaryota</taxon>
        <taxon>Metazoa</taxon>
        <taxon>Ecdysozoa</taxon>
        <taxon>Arthropoda</taxon>
        <taxon>Hexapoda</taxon>
        <taxon>Insecta</taxon>
        <taxon>Pterygota</taxon>
        <taxon>Neoptera</taxon>
        <taxon>Endopterygota</taxon>
        <taxon>Lepidoptera</taxon>
        <taxon>Glossata</taxon>
        <taxon>Ditrysia</taxon>
        <taxon>Papilionoidea</taxon>
        <taxon>Nymphalidae</taxon>
        <taxon>Nymphalinae</taxon>
        <taxon>Vanessa</taxon>
    </lineage>
</organism>
<dbReference type="PANTHER" id="PTHR38681">
    <property type="entry name" value="RETROVIRUS-RELATED POL POLYPROTEIN FROM TRANSPOSON 412-LIKE PROTEIN-RELATED"/>
    <property type="match status" value="1"/>
</dbReference>
<dbReference type="RefSeq" id="XP_064076296.1">
    <property type="nucleotide sequence ID" value="XM_064220226.1"/>
</dbReference>
<evidence type="ECO:0000256" key="1">
    <source>
        <dbReference type="SAM" id="MobiDB-lite"/>
    </source>
</evidence>
<keyword evidence="3" id="KW-1185">Reference proteome</keyword>
<dbReference type="InterPro" id="IPR001584">
    <property type="entry name" value="Integrase_cat-core"/>
</dbReference>
<evidence type="ECO:0000259" key="2">
    <source>
        <dbReference type="PROSITE" id="PS50994"/>
    </source>
</evidence>
<feature type="domain" description="Integrase catalytic" evidence="2">
    <location>
        <begin position="28"/>
        <end position="199"/>
    </location>
</feature>
<protein>
    <submittedName>
        <fullName evidence="4">Uncharacterized protein LOC135194612</fullName>
    </submittedName>
</protein>
<proteinExistence type="predicted"/>
<dbReference type="InterPro" id="IPR036397">
    <property type="entry name" value="RNaseH_sf"/>
</dbReference>
<feature type="compositionally biased region" description="Polar residues" evidence="1">
    <location>
        <begin position="293"/>
        <end position="315"/>
    </location>
</feature>
<evidence type="ECO:0000313" key="4">
    <source>
        <dbReference type="RefSeq" id="XP_064076296.1"/>
    </source>
</evidence>
<accession>A0ABM4AYB4</accession>
<reference evidence="4" key="1">
    <citation type="submission" date="2025-08" db="UniProtKB">
        <authorList>
            <consortium name="RefSeq"/>
        </authorList>
    </citation>
    <scope>IDENTIFICATION</scope>
    <source>
        <tissue evidence="4">Whole body</tissue>
    </source>
</reference>
<dbReference type="InterPro" id="IPR012337">
    <property type="entry name" value="RNaseH-like_sf"/>
</dbReference>
<dbReference type="GeneID" id="135194612"/>
<feature type="region of interest" description="Disordered" evidence="1">
    <location>
        <begin position="293"/>
        <end position="327"/>
    </location>
</feature>
<dbReference type="PANTHER" id="PTHR38681:SF1">
    <property type="entry name" value="RETROVIRUS-RELATED POL POLYPROTEIN FROM TRANSPOSON 412-LIKE PROTEIN"/>
    <property type="match status" value="1"/>
</dbReference>
<sequence>MNKDVGIWTKACINCQRAKIHRHVVTPLGQFPPSQRFEHVHIDIIGPLPPSNDYRYCVTVIDRCTKWPEAVPVQEITAENVAKVFYENWIARFGCPLRISTDQGRQFESELFKSLMKKFGITRIRTTAYHPQSNGQVERWHRTLKAALIAREAIIQWTDKLPTVLLGLRTALRKDNFSPAIMTYGTTLRIPADFFVPTQSNINDTEYVRRLTETMATLQPAPRKHTSQHKPFVYKDLTTCTHVFVRNDMVRAPLTPPYDGPYKVLKRYDKFYKIQLPLRTSVVSLDRLKPAYYNTNSSPEELPRQPNTTSEYTTRSGRKIKPKVRFS</sequence>
<dbReference type="SUPFAM" id="SSF53098">
    <property type="entry name" value="Ribonuclease H-like"/>
    <property type="match status" value="1"/>
</dbReference>